<evidence type="ECO:0000256" key="3">
    <source>
        <dbReference type="ARBA" id="ARBA00022737"/>
    </source>
</evidence>
<reference evidence="7" key="1">
    <citation type="journal article" date="2020" name="Nat. Ecol. Evol.">
        <title>Deeply conserved synteny resolves early events in vertebrate evolution.</title>
        <authorList>
            <person name="Simakov O."/>
            <person name="Marletaz F."/>
            <person name="Yue J.X."/>
            <person name="O'Connell B."/>
            <person name="Jenkins J."/>
            <person name="Brandt A."/>
            <person name="Calef R."/>
            <person name="Tung C.H."/>
            <person name="Huang T.K."/>
            <person name="Schmutz J."/>
            <person name="Satoh N."/>
            <person name="Yu J.K."/>
            <person name="Putnam N.H."/>
            <person name="Green R.E."/>
            <person name="Rokhsar D.S."/>
        </authorList>
    </citation>
    <scope>NUCLEOTIDE SEQUENCE [LARGE SCALE GENOMIC DNA]</scope>
    <source>
        <strain evidence="7">S238N-H82</strain>
    </source>
</reference>
<proteinExistence type="predicted"/>
<dbReference type="GO" id="GO:0005886">
    <property type="term" value="C:plasma membrane"/>
    <property type="evidence" value="ECO:0000318"/>
    <property type="project" value="GO_Central"/>
</dbReference>
<gene>
    <name evidence="8" type="primary">LOC118415650</name>
</gene>
<feature type="transmembrane region" description="Helical" evidence="5">
    <location>
        <begin position="507"/>
        <end position="530"/>
    </location>
</feature>
<dbReference type="GO" id="GO:0098839">
    <property type="term" value="C:postsynaptic density membrane"/>
    <property type="evidence" value="ECO:0000318"/>
    <property type="project" value="GO_Central"/>
</dbReference>
<dbReference type="SMART" id="SM00369">
    <property type="entry name" value="LRR_TYP"/>
    <property type="match status" value="4"/>
</dbReference>
<dbReference type="SUPFAM" id="SSF52058">
    <property type="entry name" value="L domain-like"/>
    <property type="match status" value="1"/>
</dbReference>
<keyword evidence="1" id="KW-0433">Leucine-rich repeat</keyword>
<dbReference type="AlphaFoldDB" id="A0A9J7L4M5"/>
<organism evidence="7 8">
    <name type="scientific">Branchiostoma floridae</name>
    <name type="common">Florida lancelet</name>
    <name type="synonym">Amphioxus</name>
    <dbReference type="NCBI Taxonomy" id="7739"/>
    <lineage>
        <taxon>Eukaryota</taxon>
        <taxon>Metazoa</taxon>
        <taxon>Chordata</taxon>
        <taxon>Cephalochordata</taxon>
        <taxon>Leptocardii</taxon>
        <taxon>Amphioxiformes</taxon>
        <taxon>Branchiostomatidae</taxon>
        <taxon>Branchiostoma</taxon>
    </lineage>
</organism>
<dbReference type="Pfam" id="PF13855">
    <property type="entry name" value="LRR_8"/>
    <property type="match status" value="1"/>
</dbReference>
<keyword evidence="7" id="KW-1185">Reference proteome</keyword>
<dbReference type="InterPro" id="IPR003591">
    <property type="entry name" value="Leu-rich_rpt_typical-subtyp"/>
</dbReference>
<dbReference type="InterPro" id="IPR001611">
    <property type="entry name" value="Leu-rich_rpt"/>
</dbReference>
<dbReference type="GO" id="GO:0098978">
    <property type="term" value="C:glutamatergic synapse"/>
    <property type="evidence" value="ECO:0000318"/>
    <property type="project" value="GO_Central"/>
</dbReference>
<evidence type="ECO:0000256" key="4">
    <source>
        <dbReference type="SAM" id="MobiDB-lite"/>
    </source>
</evidence>
<keyword evidence="5" id="KW-0812">Transmembrane</keyword>
<feature type="region of interest" description="Disordered" evidence="4">
    <location>
        <begin position="866"/>
        <end position="904"/>
    </location>
</feature>
<dbReference type="KEGG" id="bfo:118415650"/>
<dbReference type="GeneID" id="118415650"/>
<dbReference type="GO" id="GO:0099560">
    <property type="term" value="P:synaptic membrane adhesion"/>
    <property type="evidence" value="ECO:0000318"/>
    <property type="project" value="GO_Central"/>
</dbReference>
<keyword evidence="2 6" id="KW-0732">Signal</keyword>
<keyword evidence="5" id="KW-0472">Membrane</keyword>
<dbReference type="PANTHER" id="PTHR24373:SF370">
    <property type="entry name" value="FISH-LIPS, ISOFORM E"/>
    <property type="match status" value="1"/>
</dbReference>
<dbReference type="Gene3D" id="3.80.10.10">
    <property type="entry name" value="Ribonuclease Inhibitor"/>
    <property type="match status" value="1"/>
</dbReference>
<evidence type="ECO:0000256" key="2">
    <source>
        <dbReference type="ARBA" id="ARBA00022729"/>
    </source>
</evidence>
<dbReference type="RefSeq" id="XP_035676269.1">
    <property type="nucleotide sequence ID" value="XM_035820376.1"/>
</dbReference>
<dbReference type="InterPro" id="IPR032675">
    <property type="entry name" value="LRR_dom_sf"/>
</dbReference>
<evidence type="ECO:0000313" key="8">
    <source>
        <dbReference type="RefSeq" id="XP_035676269.1"/>
    </source>
</evidence>
<dbReference type="PROSITE" id="PS51450">
    <property type="entry name" value="LRR"/>
    <property type="match status" value="1"/>
</dbReference>
<dbReference type="InterPro" id="IPR050328">
    <property type="entry name" value="Dev_Immune_Receptor"/>
</dbReference>
<accession>A0A9J7L4M5</accession>
<keyword evidence="3" id="KW-0677">Repeat</keyword>
<evidence type="ECO:0000256" key="1">
    <source>
        <dbReference type="ARBA" id="ARBA00022614"/>
    </source>
</evidence>
<dbReference type="FunFam" id="3.80.10.10:FF:001726">
    <property type="entry name" value="Uncharacterized protein"/>
    <property type="match status" value="1"/>
</dbReference>
<feature type="chain" id="PRO_5039945934" evidence="6">
    <location>
        <begin position="26"/>
        <end position="904"/>
    </location>
</feature>
<dbReference type="OrthoDB" id="1668230at2759"/>
<feature type="signal peptide" evidence="6">
    <location>
        <begin position="1"/>
        <end position="25"/>
    </location>
</feature>
<evidence type="ECO:0000313" key="7">
    <source>
        <dbReference type="Proteomes" id="UP000001554"/>
    </source>
</evidence>
<name>A0A9J7L4M5_BRAFL</name>
<sequence length="904" mass="100956">MALSYRKRIAMLVFLSLVTTATASASLCPPLCILAGWNDCVRGQRMMGMTTTCILCQDADVIVTDAPVPAEPCVIGVAPRLAIRGHPFGLLSAKKLSAFDHSVVENLVLVEGGIVDVEGGTFSGFWHLKSLGLDYNRLTRVKRSWFAGLTELIQLRLTHNRITEIDSGCFKDLTNLLMLRLEGNHLQHIDPAWFHGLNTLTELNLEENKIRHLPPGVFHSMPLHHLLLKGNHLSCLVRETLWQTEDYSMFTLGGNNLMTISDEVPQGMKWSLEVYHDIIWLGVHAFSFIVMTYQGILERRLEWKYHPAGPMDIWGIEESTISVPPPFVVVLTDGELAKKATDRCRQVWERNMGVNVDLKGNSSFQLVSLGAGNTSVAMVLFNPQDKQDTNTASGTDSGILNNSSYTGTAHINTKNITCVLIYTHDPPLLFTITVDPRKPPPPCPGSNAYLHVVSVPTSKPQTPPNTTEGYRSENQTTMASMSPPQARTLRTNPEQGSSESQGVLRPIVIYIGVVVGIVFVLILVPIGCLLKGRQKGAEVTVASHGPVSCRTLPAGLCTVSYSPHSYSVIPDHLAAAQRPLPALPHTYAEIPDHIALAQRPLPHIYGEIADNVHAKSARKKTFTLPTRRREQLDVKVSCWSLPSSLHATRTADHDSLDDDTITPYAAAAEPSLPTVTKARQNKRMYDRNDDHSTADRLLAMYARPREVRHHSCVTTYGIPDTYWQWKGTRYTPRRASLPLVRLPNTYWPWVMPEEGTQNTPRRASLPIDTPPNTYWPWEMPEEGTQNTPRRASLPIDTPPNTYWPWVLPEEGTQNTPRRASLPIDTPPNTYWSWVMPEEGTQNTPRRASLPIDTPPNTYWSWVMPEEGTQNTPRRASLPIDTPPNTYWPWEISGSKGREPVTQRK</sequence>
<dbReference type="OMA" id="MPEEGTQ"/>
<dbReference type="Proteomes" id="UP000001554">
    <property type="component" value="Chromosome 5"/>
</dbReference>
<feature type="compositionally biased region" description="Basic and acidic residues" evidence="4">
    <location>
        <begin position="895"/>
        <end position="904"/>
    </location>
</feature>
<evidence type="ECO:0000256" key="5">
    <source>
        <dbReference type="SAM" id="Phobius"/>
    </source>
</evidence>
<dbReference type="GO" id="GO:0098632">
    <property type="term" value="F:cell-cell adhesion mediator activity"/>
    <property type="evidence" value="ECO:0000318"/>
    <property type="project" value="GO_Central"/>
</dbReference>
<keyword evidence="5" id="KW-1133">Transmembrane helix</keyword>
<protein>
    <submittedName>
        <fullName evidence="8">Uncharacterized protein LOC118415650</fullName>
    </submittedName>
</protein>
<feature type="region of interest" description="Disordered" evidence="4">
    <location>
        <begin position="455"/>
        <end position="499"/>
    </location>
</feature>
<evidence type="ECO:0000256" key="6">
    <source>
        <dbReference type="SAM" id="SignalP"/>
    </source>
</evidence>
<reference evidence="8" key="2">
    <citation type="submission" date="2025-08" db="UniProtKB">
        <authorList>
            <consortium name="RefSeq"/>
        </authorList>
    </citation>
    <scope>IDENTIFICATION</scope>
    <source>
        <strain evidence="8">S238N-H82</strain>
        <tissue evidence="8">Testes</tissue>
    </source>
</reference>
<dbReference type="PANTHER" id="PTHR24373">
    <property type="entry name" value="SLIT RELATED LEUCINE-RICH REPEAT NEURONAL PROTEIN"/>
    <property type="match status" value="1"/>
</dbReference>